<dbReference type="EMBL" id="JAIVEX010000015">
    <property type="protein sequence ID" value="MDB0524499.1"/>
    <property type="molecule type" value="Genomic_DNA"/>
</dbReference>
<dbReference type="RefSeq" id="WP_184849772.1">
    <property type="nucleotide sequence ID" value="NZ_CDQJ01000001.1"/>
</dbReference>
<name>A0A7X0UJR9_RALSL</name>
<gene>
    <name evidence="1" type="ORF">LBW55_23085</name>
</gene>
<accession>A0A7X0UJR9</accession>
<proteinExistence type="predicted"/>
<dbReference type="AlphaFoldDB" id="A0A7X0UJR9"/>
<evidence type="ECO:0000313" key="1">
    <source>
        <dbReference type="EMBL" id="MDB0524499.1"/>
    </source>
</evidence>
<comment type="caution">
    <text evidence="1">The sequence shown here is derived from an EMBL/GenBank/DDBJ whole genome shotgun (WGS) entry which is preliminary data.</text>
</comment>
<dbReference type="Proteomes" id="UP001143674">
    <property type="component" value="Unassembled WGS sequence"/>
</dbReference>
<protein>
    <submittedName>
        <fullName evidence="1">Uncharacterized protein</fullName>
    </submittedName>
</protein>
<reference evidence="1" key="1">
    <citation type="submission" date="2021-09" db="EMBL/GenBank/DDBJ databases">
        <title>Genomic analysis of Ralstonia spp.</title>
        <authorList>
            <person name="Aburjaile F."/>
            <person name="Ariute J.C."/>
            <person name="Pais A.K.L."/>
            <person name="Albuquerque G.M.R."/>
            <person name="Silva A.M.F."/>
            <person name="Brenig B."/>
            <person name="Azevedo V."/>
            <person name="Matiuzzi M."/>
            <person name="Ramos R."/>
            <person name="Goes-Neto A."/>
            <person name="Soares S."/>
            <person name="Iseppon A.M.B."/>
            <person name="Souza E."/>
            <person name="Gama M."/>
        </authorList>
    </citation>
    <scope>NUCLEOTIDE SEQUENCE</scope>
    <source>
        <strain evidence="1">B4</strain>
    </source>
</reference>
<sequence>MTLICIFLIDSRPWPLILSEASGPVDYQQGQASPFLSKKHDLQISIMKFTGFNFEIIMSRINLDSAVMNPEASCAAPAHQCADIHGSSAGHTGDRQIS</sequence>
<evidence type="ECO:0000313" key="2">
    <source>
        <dbReference type="Proteomes" id="UP001143674"/>
    </source>
</evidence>
<organism evidence="1 2">
    <name type="scientific">Ralstonia solanacearum</name>
    <name type="common">Pseudomonas solanacearum</name>
    <dbReference type="NCBI Taxonomy" id="305"/>
    <lineage>
        <taxon>Bacteria</taxon>
        <taxon>Pseudomonadati</taxon>
        <taxon>Pseudomonadota</taxon>
        <taxon>Betaproteobacteria</taxon>
        <taxon>Burkholderiales</taxon>
        <taxon>Burkholderiaceae</taxon>
        <taxon>Ralstonia</taxon>
        <taxon>Ralstonia solanacearum species complex</taxon>
    </lineage>
</organism>